<dbReference type="EMBL" id="CP058998">
    <property type="protein sequence ID" value="QLJ53147.1"/>
    <property type="molecule type" value="Genomic_DNA"/>
</dbReference>
<organism evidence="2 3">
    <name type="scientific">Fermentimicrarchaeum limneticum</name>
    <dbReference type="NCBI Taxonomy" id="2795018"/>
    <lineage>
        <taxon>Archaea</taxon>
        <taxon>Candidatus Micrarchaeota</taxon>
        <taxon>Candidatus Fermentimicrarchaeales</taxon>
        <taxon>Candidatus Fermentimicrarchaeaceae</taxon>
        <taxon>Candidatus Fermentimicrarchaeum</taxon>
    </lineage>
</organism>
<proteinExistence type="predicted"/>
<dbReference type="Proteomes" id="UP000510821">
    <property type="component" value="Chromosome"/>
</dbReference>
<evidence type="ECO:0008006" key="4">
    <source>
        <dbReference type="Google" id="ProtNLM"/>
    </source>
</evidence>
<dbReference type="KEGG" id="flt:Sv326_0972"/>
<evidence type="ECO:0000256" key="1">
    <source>
        <dbReference type="SAM" id="Phobius"/>
    </source>
</evidence>
<dbReference type="PANTHER" id="PTHR31303">
    <property type="entry name" value="CTP-DEPENDENT DIACYLGLYCEROL KINASE 1"/>
    <property type="match status" value="1"/>
</dbReference>
<feature type="transmembrane region" description="Helical" evidence="1">
    <location>
        <begin position="133"/>
        <end position="157"/>
    </location>
</feature>
<feature type="transmembrane region" description="Helical" evidence="1">
    <location>
        <begin position="7"/>
        <end position="24"/>
    </location>
</feature>
<accession>A0A7D5XQ38</accession>
<feature type="transmembrane region" description="Helical" evidence="1">
    <location>
        <begin position="96"/>
        <end position="113"/>
    </location>
</feature>
<keyword evidence="1" id="KW-0472">Membrane</keyword>
<keyword evidence="1" id="KW-1133">Transmembrane helix</keyword>
<feature type="transmembrane region" description="Helical" evidence="1">
    <location>
        <begin position="30"/>
        <end position="50"/>
    </location>
</feature>
<sequence length="184" mass="20188">MLEIRRRVVHISFGLLLIAVLSIGGGSYEVIEGALLAIFLVGLWIVDMKLKKRKLPVVDYLLDNFERPHALPAYGAFWYGLGVLLLLSFINNVDYVKAGIAILALGDGISTLVGRSGTRRVFYNRNKTVEGSIAFFFVSAIASYLFIGVGGILLAFLCSVAESIDWGIDDNLIIPLACLLFYIV</sequence>
<dbReference type="GO" id="GO:0004143">
    <property type="term" value="F:ATP-dependent diacylglycerol kinase activity"/>
    <property type="evidence" value="ECO:0007669"/>
    <property type="project" value="InterPro"/>
</dbReference>
<gene>
    <name evidence="2" type="ORF">Sv326_0972</name>
</gene>
<keyword evidence="1" id="KW-0812">Transmembrane</keyword>
<protein>
    <recommendedName>
        <fullName evidence="4">Phosphatidate cytidylyltransferase</fullName>
    </recommendedName>
</protein>
<evidence type="ECO:0000313" key="2">
    <source>
        <dbReference type="EMBL" id="QLJ53147.1"/>
    </source>
</evidence>
<dbReference type="PANTHER" id="PTHR31303:SF1">
    <property type="entry name" value="CTP-DEPENDENT DIACYLGLYCEROL KINASE 1"/>
    <property type="match status" value="1"/>
</dbReference>
<dbReference type="AlphaFoldDB" id="A0A7D5XQ38"/>
<name>A0A7D5XQ38_FERL1</name>
<dbReference type="InterPro" id="IPR037997">
    <property type="entry name" value="Dgk1-like"/>
</dbReference>
<reference evidence="3" key="1">
    <citation type="submission" date="2020-07" db="EMBL/GenBank/DDBJ databases">
        <title>Metabolic diversity and evolutionary history of the archaeal phylum ###Micrarchaeota### uncovered from a freshwater lake metagenome.</title>
        <authorList>
            <person name="Kadnikov V.V."/>
            <person name="Savvichev A.S."/>
            <person name="Mardanov A.V."/>
            <person name="Beletsky A.V."/>
            <person name="Chupakov A.V."/>
            <person name="Kokryatskaya N.M."/>
            <person name="Pimenov N.V."/>
            <person name="Ravin N.V."/>
        </authorList>
    </citation>
    <scope>NUCLEOTIDE SEQUENCE [LARGE SCALE GENOMIC DNA]</scope>
</reference>
<feature type="transmembrane region" description="Helical" evidence="1">
    <location>
        <begin position="71"/>
        <end position="90"/>
    </location>
</feature>
<evidence type="ECO:0000313" key="3">
    <source>
        <dbReference type="Proteomes" id="UP000510821"/>
    </source>
</evidence>